<accession>A0A402DRJ2</accession>
<protein>
    <submittedName>
        <fullName evidence="1">Uncharacterized protein</fullName>
    </submittedName>
</protein>
<evidence type="ECO:0000313" key="1">
    <source>
        <dbReference type="EMBL" id="GCE76715.1"/>
    </source>
</evidence>
<name>A0A402DRJ2_9CELL</name>
<dbReference type="EMBL" id="BIMR01000126">
    <property type="protein sequence ID" value="GCE76715.1"/>
    <property type="molecule type" value="Genomic_DNA"/>
</dbReference>
<sequence length="86" mass="9368">MESDIAPHVRRALAAVEEARDLVRQARRVEWRSPTVARYLAALDDVDTRLRRSVHDVEHALGAAVAADDATTRARSGGSCATGFLL</sequence>
<organism evidence="1 2">
    <name type="scientific">Cellulomonas biazotea</name>
    <dbReference type="NCBI Taxonomy" id="1709"/>
    <lineage>
        <taxon>Bacteria</taxon>
        <taxon>Bacillati</taxon>
        <taxon>Actinomycetota</taxon>
        <taxon>Actinomycetes</taxon>
        <taxon>Micrococcales</taxon>
        <taxon>Cellulomonadaceae</taxon>
        <taxon>Cellulomonas</taxon>
    </lineage>
</organism>
<comment type="caution">
    <text evidence="1">The sequence shown here is derived from an EMBL/GenBank/DDBJ whole genome shotgun (WGS) entry which is preliminary data.</text>
</comment>
<dbReference type="RefSeq" id="WP_130781319.1">
    <property type="nucleotide sequence ID" value="NZ_BIMR01000126.1"/>
</dbReference>
<dbReference type="AlphaFoldDB" id="A0A402DRJ2"/>
<keyword evidence="2" id="KW-1185">Reference proteome</keyword>
<gene>
    <name evidence="1" type="ORF">CBZ_17710</name>
</gene>
<evidence type="ECO:0000313" key="2">
    <source>
        <dbReference type="Proteomes" id="UP000289954"/>
    </source>
</evidence>
<dbReference type="Proteomes" id="UP000289954">
    <property type="component" value="Unassembled WGS sequence"/>
</dbReference>
<reference evidence="1 2" key="1">
    <citation type="submission" date="2019-01" db="EMBL/GenBank/DDBJ databases">
        <title>Draft genome sequence of Cellulomonas takizawaensis strain TKZ-21.</title>
        <authorList>
            <person name="Yamamura H."/>
            <person name="Hayashi T."/>
            <person name="Hamada M."/>
            <person name="Serisawa Y."/>
            <person name="Matsuyama K."/>
            <person name="Nakagawa Y."/>
            <person name="Otoguro M."/>
            <person name="Yanagida F."/>
            <person name="Hayakawa M."/>
        </authorList>
    </citation>
    <scope>NUCLEOTIDE SEQUENCE [LARGE SCALE GENOMIC DNA]</scope>
    <source>
        <strain evidence="1 2">NBRC12680</strain>
    </source>
</reference>
<proteinExistence type="predicted"/>